<dbReference type="InterPro" id="IPR009081">
    <property type="entry name" value="PP-bd_ACP"/>
</dbReference>
<dbReference type="FunFam" id="1.10.1200.10:FF:000005">
    <property type="entry name" value="Nonribosomal peptide synthetase 1"/>
    <property type="match status" value="3"/>
</dbReference>
<protein>
    <submittedName>
        <fullName evidence="7">Amino acid adenylation domain protein</fullName>
    </submittedName>
</protein>
<dbReference type="Gene3D" id="3.40.50.980">
    <property type="match status" value="8"/>
</dbReference>
<dbReference type="EMBL" id="CP002160">
    <property type="protein sequence ID" value="ADL53611.1"/>
    <property type="molecule type" value="Genomic_DNA"/>
</dbReference>
<feature type="domain" description="Carrier" evidence="6">
    <location>
        <begin position="3054"/>
        <end position="3129"/>
    </location>
</feature>
<dbReference type="Pfam" id="PF00501">
    <property type="entry name" value="AMP-binding"/>
    <property type="match status" value="4"/>
</dbReference>
<feature type="domain" description="Carrier" evidence="6">
    <location>
        <begin position="4081"/>
        <end position="4156"/>
    </location>
</feature>
<feature type="domain" description="Carrier" evidence="6">
    <location>
        <begin position="971"/>
        <end position="1046"/>
    </location>
</feature>
<evidence type="ECO:0000313" key="7">
    <source>
        <dbReference type="EMBL" id="ADL53611.1"/>
    </source>
</evidence>
<keyword evidence="5" id="KW-0045">Antibiotic biosynthesis</keyword>
<comment type="cofactor">
    <cofactor evidence="1">
        <name>pantetheine 4'-phosphate</name>
        <dbReference type="ChEBI" id="CHEBI:47942"/>
    </cofactor>
</comment>
<gene>
    <name evidence="7" type="ordered locus">Clocel_3945</name>
</gene>
<dbReference type="GO" id="GO:0043041">
    <property type="term" value="P:amino acid activation for nonribosomal peptide biosynthetic process"/>
    <property type="evidence" value="ECO:0007669"/>
    <property type="project" value="TreeGrafter"/>
</dbReference>
<evidence type="ECO:0000256" key="3">
    <source>
        <dbReference type="ARBA" id="ARBA00022450"/>
    </source>
</evidence>
<name>D9SLH4_CLOC7</name>
<dbReference type="Pfam" id="PF13193">
    <property type="entry name" value="AMP-binding_C"/>
    <property type="match status" value="3"/>
</dbReference>
<dbReference type="GO" id="GO:0044550">
    <property type="term" value="P:secondary metabolite biosynthetic process"/>
    <property type="evidence" value="ECO:0007669"/>
    <property type="project" value="UniProtKB-ARBA"/>
</dbReference>
<dbReference type="GO" id="GO:0031177">
    <property type="term" value="F:phosphopantetheine binding"/>
    <property type="evidence" value="ECO:0007669"/>
    <property type="project" value="InterPro"/>
</dbReference>
<dbReference type="HOGENOM" id="CLU_000022_0_15_9"/>
<dbReference type="GO" id="GO:0003824">
    <property type="term" value="F:catalytic activity"/>
    <property type="evidence" value="ECO:0007669"/>
    <property type="project" value="InterPro"/>
</dbReference>
<dbReference type="InterPro" id="IPR010071">
    <property type="entry name" value="AA_adenyl_dom"/>
</dbReference>
<feature type="domain" description="Carrier" evidence="6">
    <location>
        <begin position="2004"/>
        <end position="2079"/>
    </location>
</feature>
<dbReference type="InterPro" id="IPR020845">
    <property type="entry name" value="AMP-binding_CS"/>
</dbReference>
<dbReference type="Proteomes" id="UP000002730">
    <property type="component" value="Chromosome"/>
</dbReference>
<reference evidence="7 8" key="1">
    <citation type="submission" date="2010-08" db="EMBL/GenBank/DDBJ databases">
        <title>Complete sequence of Clostridium cellulovorans 743B.</title>
        <authorList>
            <consortium name="US DOE Joint Genome Institute"/>
            <person name="Lucas S."/>
            <person name="Copeland A."/>
            <person name="Lapidus A."/>
            <person name="Cheng J.-F."/>
            <person name="Bruce D."/>
            <person name="Goodwin L."/>
            <person name="Pitluck S."/>
            <person name="Chertkov O."/>
            <person name="Detter J.C."/>
            <person name="Han C."/>
            <person name="Tapia R."/>
            <person name="Land M."/>
            <person name="Hauser L."/>
            <person name="Chang Y.-J."/>
            <person name="Jeffries C."/>
            <person name="Kyrpides N."/>
            <person name="Ivanova N."/>
            <person name="Mikhailova N."/>
            <person name="Hemme C.L."/>
            <person name="Woyke T."/>
        </authorList>
    </citation>
    <scope>NUCLEOTIDE SEQUENCE [LARGE SCALE GENOMIC DNA]</scope>
    <source>
        <strain evidence="8">ATCC 35296 / DSM 3052 / OCM 3 / 743B</strain>
    </source>
</reference>
<dbReference type="SUPFAM" id="SSF47336">
    <property type="entry name" value="ACP-like"/>
    <property type="match status" value="4"/>
</dbReference>
<dbReference type="InterPro" id="IPR045851">
    <property type="entry name" value="AMP-bd_C_sf"/>
</dbReference>
<accession>D9SLH4</accession>
<dbReference type="InterPro" id="IPR023213">
    <property type="entry name" value="CAT-like_dom_sf"/>
</dbReference>
<dbReference type="FunFam" id="3.30.300.30:FF:000010">
    <property type="entry name" value="Enterobactin synthetase component F"/>
    <property type="match status" value="3"/>
</dbReference>
<evidence type="ECO:0000259" key="6">
    <source>
        <dbReference type="PROSITE" id="PS50075"/>
    </source>
</evidence>
<dbReference type="FunFam" id="2.30.38.10:FF:000001">
    <property type="entry name" value="Non-ribosomal peptide synthetase PvdI"/>
    <property type="match status" value="3"/>
</dbReference>
<comment type="similarity">
    <text evidence="2">Belongs to the ATP-dependent AMP-binding enzyme family.</text>
</comment>
<dbReference type="OrthoDB" id="51171at2"/>
<dbReference type="FunFam" id="3.40.50.980:FF:000001">
    <property type="entry name" value="Non-ribosomal peptide synthetase"/>
    <property type="match status" value="4"/>
</dbReference>
<dbReference type="Gene3D" id="3.30.559.30">
    <property type="entry name" value="Nonribosomal peptide synthetase, condensation domain"/>
    <property type="match status" value="5"/>
</dbReference>
<dbReference type="CDD" id="cd19531">
    <property type="entry name" value="LCL_NRPS-like"/>
    <property type="match status" value="4"/>
</dbReference>
<dbReference type="NCBIfam" id="NF003417">
    <property type="entry name" value="PRK04813.1"/>
    <property type="match status" value="4"/>
</dbReference>
<dbReference type="InterPro" id="IPR025110">
    <property type="entry name" value="AMP-bd_C"/>
</dbReference>
<keyword evidence="3" id="KW-0596">Phosphopantetheine</keyword>
<dbReference type="PROSITE" id="PS00455">
    <property type="entry name" value="AMP_BINDING"/>
    <property type="match status" value="4"/>
</dbReference>
<dbReference type="NCBIfam" id="TIGR01733">
    <property type="entry name" value="AA-adenyl-dom"/>
    <property type="match status" value="4"/>
</dbReference>
<dbReference type="FunFam" id="3.40.50.12780:FF:000012">
    <property type="entry name" value="Non-ribosomal peptide synthetase"/>
    <property type="match status" value="3"/>
</dbReference>
<organism evidence="7 8">
    <name type="scientific">Clostridium cellulovorans (strain ATCC 35296 / DSM 3052 / OCM 3 / 743B)</name>
    <dbReference type="NCBI Taxonomy" id="573061"/>
    <lineage>
        <taxon>Bacteria</taxon>
        <taxon>Bacillati</taxon>
        <taxon>Bacillota</taxon>
        <taxon>Clostridia</taxon>
        <taxon>Eubacteriales</taxon>
        <taxon>Clostridiaceae</taxon>
        <taxon>Clostridium</taxon>
    </lineage>
</organism>
<evidence type="ECO:0000256" key="4">
    <source>
        <dbReference type="ARBA" id="ARBA00022553"/>
    </source>
</evidence>
<dbReference type="KEGG" id="ccb:Clocel_3945"/>
<evidence type="ECO:0000256" key="1">
    <source>
        <dbReference type="ARBA" id="ARBA00001957"/>
    </source>
</evidence>
<dbReference type="RefSeq" id="WP_010073955.1">
    <property type="nucleotide sequence ID" value="NC_014393.1"/>
</dbReference>
<dbReference type="PROSITE" id="PS00012">
    <property type="entry name" value="PHOSPHOPANTETHEINE"/>
    <property type="match status" value="2"/>
</dbReference>
<dbReference type="InterPro" id="IPR001242">
    <property type="entry name" value="Condensation_dom"/>
</dbReference>
<dbReference type="PROSITE" id="PS50075">
    <property type="entry name" value="CARRIER"/>
    <property type="match status" value="4"/>
</dbReference>
<dbReference type="SUPFAM" id="SSF52777">
    <property type="entry name" value="CoA-dependent acyltransferases"/>
    <property type="match status" value="10"/>
</dbReference>
<evidence type="ECO:0000256" key="2">
    <source>
        <dbReference type="ARBA" id="ARBA00006432"/>
    </source>
</evidence>
<dbReference type="Gene3D" id="1.10.1200.10">
    <property type="entry name" value="ACP-like"/>
    <property type="match status" value="4"/>
</dbReference>
<dbReference type="SMART" id="SM00823">
    <property type="entry name" value="PKS_PP"/>
    <property type="match status" value="3"/>
</dbReference>
<keyword evidence="8" id="KW-1185">Reference proteome</keyword>
<dbReference type="Pfam" id="PF00550">
    <property type="entry name" value="PP-binding"/>
    <property type="match status" value="4"/>
</dbReference>
<evidence type="ECO:0000313" key="8">
    <source>
        <dbReference type="Proteomes" id="UP000002730"/>
    </source>
</evidence>
<dbReference type="STRING" id="573061.Clocel_3945"/>
<dbReference type="InterPro" id="IPR020806">
    <property type="entry name" value="PKS_PP-bd"/>
</dbReference>
<keyword evidence="4" id="KW-0597">Phosphoprotein</keyword>
<dbReference type="Gene3D" id="3.30.300.30">
    <property type="match status" value="4"/>
</dbReference>
<dbReference type="PANTHER" id="PTHR45527">
    <property type="entry name" value="NONRIBOSOMAL PEPTIDE SYNTHETASE"/>
    <property type="match status" value="1"/>
</dbReference>
<sequence length="4613" mass="527796">MAYSKIINKKDVEEILPLTSLQEGMLFHYLNEPKSQIYFEQLSISINGEIDFDIFKRTWEFIAESNEALRTIIRWQKLEKPLQIVLKKPYFDIQYYDYSNEEITSKEDMICKLKLEDREKGIDISIEPFRILLCKISDLKYEMIISNHHILYDGWSNGIIIKEFFSVYNDFYHGKNPEKIFKSRFSEYISWMKNQDKEKQKSYWNRFLESLEIKTLEDSIGKRVKGDPNSNYEIGHYSLKLERTLYENIKELARENNSTVASVLYSVWGLLLSNYNNSADIVFGTTVSGRNIPIRGIENMTGLFINTLPLRVQYDDNRSFQSIIKDVENSLIERRAFEVTSLVEIKDWCMQNNASTLFDTLVVVENYPLDKEIGNSGVLTLSDFSLWEATDFNLSIGFELFDELVVTFAYNKCLYPSAVIERMSEHIKNILEKVVISPDIEVGRIEYLSEAEANKMLYGFNRTELSYQTEMTISELFQEQVKRTPNNIAVKLNDDSLTYEGLNSRANQLANQLKLKGVKSDQIVAIMMTRSVDMIVAMLAVMKAGGAYLPLDPTYPKDRINYILDDSNACLLLTNIDDINDISFNGEILDIHNIPLNQYYNRNLEQVSNSSNLAYVIYTSGSTGNPKGVMIEHKSVNNFIQGIVKNIIFNESSKILALTTISFDIFVLETLLPLTKGSTVILCSEDQQTDPRGLHDVIIDNDVNMIQLTPSRAQMITNDDQWNSCLKNIDTIMVGGEAFPQSLLEKLKIITPSKIFNMYGPTETTVWSLIKELTFEKEITIGTPISNTRIYILDKNEKLCHLGVYGELCIAGDGLARGYLNKPELTSEKFIKSNLDPDSLIYKTGDVARWLENGEIEFIGRVDHQVKIRGYRIELGDIENNLLKIDGIKEAAARVFEDSNSNKYICGYYTGEQELSISNIKEQLLKELPEYMVPSFIVRLEKLPLTPNKKVDRKALPEPNGEIVSEEKYEAPSTLTEYTLQNIWNSVLGRNQISINSNFFEIGGHSLKATMLVSKINKQMDIVVPVKAVFTNPTIKSLSKYVEALSGVDRNPIKTIEKREYYPLSASQKRMFVLWQIEPESTAYNMTGAIKIQGALDLEKLNKVFKEIINTHESLRTSFTIVDGKQVQYIHENVDAELDYIETDESELPKILQQLAKPFNLAKAPLIRSSIIKVQEEQYVLFIDMHHIISDGMSLSILFEDFINLYRGVELSNSTITYKDYCVWQEEIFNTDEIRKQENYWMNILKDDIPVLNMPLDYIRPSVQSFEGDVLSFSIDKELSARIKNLSNKTSSTNFMTLLAAYNILLHRYTSQEDIIIGTPVSGRHHAGIENVVGMFVNTLPMRNKPMGEKTFRAFLDEVRINVLEAFEAQDYQFEDILNKIGVARDLSRNPIFDTVFAMQNAFDEKQLETKDMLINPFELDNKISKFDLTLSAQEDGEIINFKLEYCTSLYKRNTIERISRHFINILDEVSKNPEVLISDIDIMSADEKNQVIYEFNDMKSDYLEDKTIQELFEMQVQLHSNKVAVSYENETITYGELNQKAEQLAKGLREKGIKAETIVALMVERSISMVVGMLGIMKAGGVYLPIDPKYPEERIKFILEDSGCNYILCDKQSISSIDFDGTLIDIDDSSAYDQVDEPLEIISKSTDVAYIIFTSGSTGKPKGAMIEHKGVASLREYFIKYIGLNDEDNILQFASSSFDASLLEMFMALLTGATLVIAPEYIISDYRKFEEFLNDNNVTAGILPPNYLLYLEPERVKTLRILMTGGSAISPSLMEKWKNELQYINAYGPTEATICSTMWKCQDNPEGFTSVPIGKPIYNADIYILGEQNRIQPIGVPGELCVSGVALARGYLNRAELTQEKFVENPFNKSERMYRTGDYARWLPDGNIEFVGRIDNQVKIRGYRIEIGEIEKTLLENNKIKDATAIVIDDSNGDKHICAYYVAEEKITVSELREFLSKYIPSYMIPSYFIGLDSMPINQSGKIDKKLLPKPDEISCDESQLVLPENDTEEKLLELWKEVLDASRLSTTDNFFEVGGHSLKASVLISKINRIFNTEVPLKVLFKGPTIKELAIHIDSSQKVKIQEIKPVDKKEYYPLSSAQKRIYLLCQLDKNTIAYNIPNIFKIQGDFNKEKFEAAVSKLVQRHEALRTSFKIIDGEPVQIVHDNIDYEINYFDGIHQGIEQLTEAFVQPFDFETAPLFRVGVVKQSEDCHLLLLDVHHIIFDGVSMVVFARDLAALYSEAVLEPLEIGYKDYALWQKNLYEANKFESSKAFFINMMKDYIPVLDLPTDFIRPSLQSFEGANIKTEVYEELSSKLRELAVETNTTLYMVLLSAFYILLYRYTSKESIVIGTPVAGRNNEKLHNLMGMFVNTLVLKAELSDDKSFFELLQEVKENVVGAFDNQNYQFEELIEDLNLPRDLSRNPVFDVMFSLFSVDDNDTSMDGLNIKPLSLENEISKFDITLAALEMGKNIEFTMEYSTKLFKKQTIERMMKHYINLLEVIVDKPKALVSDIDINSSEESEEILYRFNNTETKELWKNTIINLFEDKVQKYSENVALVYSRYENHQLVDKTITYKELNGKINDLAKTMRKRGIKSGEIVPIIMERSAEMILSILAILKAGAAYLSIDPSNPVDRIDFIVKDCGAKIVVAHKEFGNLVSKLHCDNMVIDSIEQYEVDAINPDIVNSYEDLAYIIYTSGSTGMPKGVMVSHHNVVNIVDGLQAMYPVEETDAFLFKTTYTFDVSVAEIFGWFHRGGRLVILEKESHKDPFAMLKAISKYNITHVNFVPSMLNTILEVAKGKYADNLSRLKYVIVAGEAITKETVFEFKKRYPQVGFKNLYGPTEATIYTTAYDLGDFEEGINVPIGKPVQNMKTYVLDKRYKIQPVGVPGELYIGGIGVAKGYLNRPDLNYEKFIDNPFAPGEKIYKTGDLVKWLPDGNIEFLGRLDYQVKIRGFRIELGEIESLIRNYPSIQEAIVLAVGDDLKEKYLCAYYISDEELNLSELKTYLGKNIPEYMIPKHYIKLDKMPLNNNGKIDRKALPLPKFDLLEANEFENPREGVESKLALIWEDVLNTKQVGRKDNFFELGGHSLKAALVVGRIFKEFSVEISLADIFRLPVLWELAENIEGRKKAEFRAIEKAPVMDYYPLSFAQRRMYLLWEFDRESTAYNIPGALKVTGKITRNEIEAALEKVILKHEILRTSFVMVDGMLYAKINDNFKVSIDYQDISCEDCDADRLIKDFVTPFNLNEPTQMNVKLCRMSDIEQLIIFNMHHIICDGVSFEVIVEEFISALKGINIGYSDLQYKDFALWESSNIGKEKLKKQQAYWKHKLSDEIQMINITTDFQRESIQSYEAGNINFSLDSDLTKNLEKLIEGNEFTLYSVLLSTFNVILYKYTGQTDIIVGSPVAGRTHPDLEKMIGMFVNMLPLRTNVDPTIAFLEYVKLTHNDIITAFENQDYPIEELKDQLNINGDQLYNVVFSMQKVQRDGFKIDDVDFIPIALKSDIAKFDITLIALDKDSTIDFAIEYRKDLFKEETILRFKEHFVNLLREIAANSYSSIGSLDMLSGDERKTILNRVNGASVDYPSNLAVHQLFKSQVQATPWNSAIVYRNHDVERIVNYKELDELSNSLARHLRAKGVGRETIVAIMINQVPEMLIGILGILKAGGAFLPIDPSYGAERITYMIGDSGAKILLSRSELAKDIIFDGEFIDLENPKLYEQDKSQIDNVNLPTDMAYVIYTSGSTGRPKGVVIEHRSLINLCYWHLDYYSVDSNDRSIKYAGFGFDASVWEVFPYIIKGASIYLIDDELRLNIPKLKEFFNENKISIAFLPTQVCEQFMGEEIPSLKRLLTGGDKLRNFKASNYEVFNNYGPTENTVVTTSYKLEKQFSNIPIGKPIYNTSIYILDKEKNILPIGVVGEIYISGDGLARGYLNKPELTAESFVPSPFEEGKLMYKTGDLGKWNANGNIEFLGRVDSQVKIRGLRIELGEIETSIIESAAVKDAVVLLKEKTDGDKYLYAYFVPKDNFDIDSLRVYLIERLPEYMIPTAFVEIEEIPLTANGKVDKKALLALEDKIDMGIDYIPPQTDTEIRLAKIWSEVLGVERVGMNDNFYHLGGHSLKAPMISSKVAAEFGVQVPIGEIFRTENVRSLVEYIDKAKVSTFNKIIPVKEQEYYELSSAQKRLFVVNRLNPKDISYNMFGSLKLQGVFNEHRFEEAFEKLINRHDILRTTFHLINGQPVQKIHDENKFEIEYIEAGKSELKQVMKEFIRPFDLEKLPLIRVGVISLGDKEKIMIFDMHHIISDGVSMGIMLQDFSNFYNGKKLEELRIQYKDYAVWQNELMESEQKSFSEYSDKVLKNYVYTKLPNNNEGLTRSGNGKRQVAFIEDAMYSRISEFCKEKEITKSEFILSAFNIAIMNELGGAGPVTVGLPVAARTNHELEKLIGMFLNVLVVTTTVYDDTPYDQYLKHVHEVVTEALDNQEYPYEDLYYKARESYGMQNDDLFTIMFNYLPYQGNSEITLEGLEVETYDSIMTESKYEVTLYVSEELEGIRLDLVYREDLFQESMMKDLINNITEIISKILDEDVIRINQLLTNNNVNEFAMDFDDLLDNDEFFS</sequence>
<evidence type="ECO:0000256" key="5">
    <source>
        <dbReference type="ARBA" id="ARBA00023194"/>
    </source>
</evidence>
<dbReference type="GO" id="GO:0005829">
    <property type="term" value="C:cytosol"/>
    <property type="evidence" value="ECO:0007669"/>
    <property type="project" value="TreeGrafter"/>
</dbReference>
<dbReference type="InterPro" id="IPR036736">
    <property type="entry name" value="ACP-like_sf"/>
</dbReference>
<dbReference type="Gene3D" id="2.30.38.10">
    <property type="entry name" value="Luciferase, Domain 3"/>
    <property type="match status" value="4"/>
</dbReference>
<dbReference type="InterPro" id="IPR006162">
    <property type="entry name" value="Ppantetheine_attach_site"/>
</dbReference>
<dbReference type="Gene3D" id="3.30.559.10">
    <property type="entry name" value="Chloramphenicol acetyltransferase-like domain"/>
    <property type="match status" value="5"/>
</dbReference>
<proteinExistence type="inferred from homology"/>
<dbReference type="GO" id="GO:0017000">
    <property type="term" value="P:antibiotic biosynthetic process"/>
    <property type="evidence" value="ECO:0007669"/>
    <property type="project" value="UniProtKB-KW"/>
</dbReference>
<dbReference type="GO" id="GO:0008610">
    <property type="term" value="P:lipid biosynthetic process"/>
    <property type="evidence" value="ECO:0007669"/>
    <property type="project" value="UniProtKB-ARBA"/>
</dbReference>
<dbReference type="SUPFAM" id="SSF56801">
    <property type="entry name" value="Acetyl-CoA synthetase-like"/>
    <property type="match status" value="4"/>
</dbReference>
<dbReference type="CDD" id="cd05930">
    <property type="entry name" value="A_NRPS"/>
    <property type="match status" value="2"/>
</dbReference>
<dbReference type="Pfam" id="PF00668">
    <property type="entry name" value="Condensation"/>
    <property type="match status" value="5"/>
</dbReference>
<dbReference type="InterPro" id="IPR000873">
    <property type="entry name" value="AMP-dep_synth/lig_dom"/>
</dbReference>
<dbReference type="PANTHER" id="PTHR45527:SF1">
    <property type="entry name" value="FATTY ACID SYNTHASE"/>
    <property type="match status" value="1"/>
</dbReference>
<dbReference type="eggNOG" id="COG1020">
    <property type="taxonomic scope" value="Bacteria"/>
</dbReference>